<feature type="compositionally biased region" description="Polar residues" evidence="1">
    <location>
        <begin position="557"/>
        <end position="573"/>
    </location>
</feature>
<dbReference type="GO" id="GO:0006897">
    <property type="term" value="P:endocytosis"/>
    <property type="evidence" value="ECO:0007669"/>
    <property type="project" value="TreeGrafter"/>
</dbReference>
<dbReference type="InterPro" id="IPR027267">
    <property type="entry name" value="AH/BAR_dom_sf"/>
</dbReference>
<dbReference type="Gene3D" id="1.20.1270.60">
    <property type="entry name" value="Arfaptin homology (AH) domain/BAR domain"/>
    <property type="match status" value="1"/>
</dbReference>
<feature type="compositionally biased region" description="Pro residues" evidence="1">
    <location>
        <begin position="458"/>
        <end position="467"/>
    </location>
</feature>
<feature type="compositionally biased region" description="Basic and acidic residues" evidence="1">
    <location>
        <begin position="515"/>
        <end position="553"/>
    </location>
</feature>
<dbReference type="OrthoDB" id="5599269at2759"/>
<feature type="compositionally biased region" description="Polar residues" evidence="1">
    <location>
        <begin position="471"/>
        <end position="482"/>
    </location>
</feature>
<evidence type="ECO:0000256" key="1">
    <source>
        <dbReference type="SAM" id="MobiDB-lite"/>
    </source>
</evidence>
<dbReference type="PANTHER" id="PTHR31962">
    <property type="entry name" value="SPHINGOLIPID LONG CHAIN BASE-RESPONSIVE PROTEIN PIL1"/>
    <property type="match status" value="1"/>
</dbReference>
<feature type="region of interest" description="Disordered" evidence="1">
    <location>
        <begin position="286"/>
        <end position="960"/>
    </location>
</feature>
<feature type="region of interest" description="Disordered" evidence="1">
    <location>
        <begin position="114"/>
        <end position="143"/>
    </location>
</feature>
<feature type="compositionally biased region" description="Polar residues" evidence="1">
    <location>
        <begin position="327"/>
        <end position="345"/>
    </location>
</feature>
<keyword evidence="3" id="KW-1185">Reference proteome</keyword>
<sequence length="960" mass="103348">MSMFKSAATKIAHNSTIPSLGGNKDLRPLQDLITAEKVVLISLQKLSVDFAKASEALRAWGVGEGDDLGDTLSASTTLLNHFSSALSQYAAHGHPMRDHLKSIRTREENLDDLKRRRKNVGAKAESAERKLSKMSPEHKNLPMQTDTLNSLRSEIHSLDSEIMSEEAGLGDFKRSTTRAWMGLKFGGLVECAEKGTIAGEYGRLVIAEIPEEQTQPGLPRSLYYGQPKTESLVSEAHRCINEVALSVVPSSNTQRPNVPQLNNTLHQSQHTSYQDGTVDPRTGFPLPPAAGGWSPPYSNDIAPTSDRPPNYLLPPQNLGTGHFLDQPNMSAPGSPTQPQYATQTMPHYPQIEQHESVPQRSVDDFGVNQGPSSPIDPPGPGGAGRFATFPVKTRTPGGSGFALRDDPPSLNSHQEVGDSFSSSVAEALGTSQPHQQYESPPRVSLDRPAPLYENAPMYSPPQGPPPGAYTGSIQDYNTSPPSQGGLYPASHTGQTGRHSPNDTDDDPVLAYMTTPHDDHDNDIDQPHPGGHDVGKHVRFGRVSDVDEEIDRRGGPHQPSNGHPPQYAQPSQKRLSMDSGHAVSPPSNRLSFNSADASPVPAQRISPTADHRFQNQQRIPPPTMDPEDEERALNAAAAREVSRELDSLNFNPPAPIPKDSAPVRDLSPDRGQEPQYSPEFNNSPLPNSDMSPLAPPAAPFARRAPSPRPGSDVGTPPYPGASPYMSSAPYTPPQTYTEPQTYHQETPNEAQPYMSRDGQTSPTSPTGPRLNTSIPPAINLPDNTTARYSPSNQSPYQTPPEYPRGLGTPNTRSTTSLNSQIPAGARTISAAAFKRPPQRMASGDIGMGTPPMSDTSPLSFKKRLPSSPYPQQREASPMSRGPTSSISRHTPPPQAPPSTTLPPVPGDDDNYDYLSAYMSSSPPSGETAGGPLRDTKNSGNNGYAQGYGEGRFATNLEGGLR</sequence>
<evidence type="ECO:0000313" key="2">
    <source>
        <dbReference type="EMBL" id="KAF9457410.1"/>
    </source>
</evidence>
<dbReference type="GO" id="GO:0008289">
    <property type="term" value="F:lipid binding"/>
    <property type="evidence" value="ECO:0007669"/>
    <property type="project" value="TreeGrafter"/>
</dbReference>
<feature type="compositionally biased region" description="Polar residues" evidence="1">
    <location>
        <begin position="673"/>
        <end position="689"/>
    </location>
</feature>
<feature type="compositionally biased region" description="Polar residues" evidence="1">
    <location>
        <begin position="584"/>
        <end position="595"/>
    </location>
</feature>
<dbReference type="Pfam" id="PF13805">
    <property type="entry name" value="Pil1"/>
    <property type="match status" value="1"/>
</dbReference>
<dbReference type="GO" id="GO:0036286">
    <property type="term" value="C:eisosome filament"/>
    <property type="evidence" value="ECO:0007669"/>
    <property type="project" value="TreeGrafter"/>
</dbReference>
<dbReference type="GO" id="GO:0070941">
    <property type="term" value="P:eisosome assembly"/>
    <property type="evidence" value="ECO:0007669"/>
    <property type="project" value="TreeGrafter"/>
</dbReference>
<name>A0A9P5XV63_9AGAR</name>
<evidence type="ECO:0000313" key="3">
    <source>
        <dbReference type="Proteomes" id="UP000807353"/>
    </source>
</evidence>
<gene>
    <name evidence="2" type="ORF">BDZ94DRAFT_1202761</name>
</gene>
<feature type="compositionally biased region" description="Basic and acidic residues" evidence="1">
    <location>
        <begin position="125"/>
        <end position="140"/>
    </location>
</feature>
<feature type="compositionally biased region" description="Polar residues" evidence="1">
    <location>
        <begin position="409"/>
        <end position="438"/>
    </location>
</feature>
<comment type="caution">
    <text evidence="2">The sequence shown here is derived from an EMBL/GenBank/DDBJ whole genome shotgun (WGS) entry which is preliminary data.</text>
</comment>
<reference evidence="2" key="1">
    <citation type="submission" date="2020-11" db="EMBL/GenBank/DDBJ databases">
        <authorList>
            <consortium name="DOE Joint Genome Institute"/>
            <person name="Ahrendt S."/>
            <person name="Riley R."/>
            <person name="Andreopoulos W."/>
            <person name="Labutti K."/>
            <person name="Pangilinan J."/>
            <person name="Ruiz-Duenas F.J."/>
            <person name="Barrasa J.M."/>
            <person name="Sanchez-Garcia M."/>
            <person name="Camarero S."/>
            <person name="Miyauchi S."/>
            <person name="Serrano A."/>
            <person name="Linde D."/>
            <person name="Babiker R."/>
            <person name="Drula E."/>
            <person name="Ayuso-Fernandez I."/>
            <person name="Pacheco R."/>
            <person name="Padilla G."/>
            <person name="Ferreira P."/>
            <person name="Barriuso J."/>
            <person name="Kellner H."/>
            <person name="Castanera R."/>
            <person name="Alfaro M."/>
            <person name="Ramirez L."/>
            <person name="Pisabarro A.G."/>
            <person name="Kuo A."/>
            <person name="Tritt A."/>
            <person name="Lipzen A."/>
            <person name="He G."/>
            <person name="Yan M."/>
            <person name="Ng V."/>
            <person name="Cullen D."/>
            <person name="Martin F."/>
            <person name="Rosso M.-N."/>
            <person name="Henrissat B."/>
            <person name="Hibbett D."/>
            <person name="Martinez A.T."/>
            <person name="Grigoriev I.V."/>
        </authorList>
    </citation>
    <scope>NUCLEOTIDE SEQUENCE</scope>
    <source>
        <strain evidence="2">CBS 247.69</strain>
    </source>
</reference>
<dbReference type="InterPro" id="IPR028245">
    <property type="entry name" value="PIL1/LSP1"/>
</dbReference>
<feature type="compositionally biased region" description="Pro residues" evidence="1">
    <location>
        <begin position="889"/>
        <end position="904"/>
    </location>
</feature>
<proteinExistence type="predicted"/>
<protein>
    <recommendedName>
        <fullName evidence="4">Eisosome component PIL1-domain-containing protein</fullName>
    </recommendedName>
</protein>
<dbReference type="EMBL" id="MU150372">
    <property type="protein sequence ID" value="KAF9457410.1"/>
    <property type="molecule type" value="Genomic_DNA"/>
</dbReference>
<feature type="compositionally biased region" description="Polar residues" evidence="1">
    <location>
        <begin position="756"/>
        <end position="773"/>
    </location>
</feature>
<feature type="compositionally biased region" description="Low complexity" evidence="1">
    <location>
        <begin position="732"/>
        <end position="744"/>
    </location>
</feature>
<dbReference type="GO" id="GO:0005886">
    <property type="term" value="C:plasma membrane"/>
    <property type="evidence" value="ECO:0007669"/>
    <property type="project" value="TreeGrafter"/>
</dbReference>
<organism evidence="2 3">
    <name type="scientific">Collybia nuda</name>
    <dbReference type="NCBI Taxonomy" id="64659"/>
    <lineage>
        <taxon>Eukaryota</taxon>
        <taxon>Fungi</taxon>
        <taxon>Dikarya</taxon>
        <taxon>Basidiomycota</taxon>
        <taxon>Agaricomycotina</taxon>
        <taxon>Agaricomycetes</taxon>
        <taxon>Agaricomycetidae</taxon>
        <taxon>Agaricales</taxon>
        <taxon>Tricholomatineae</taxon>
        <taxon>Clitocybaceae</taxon>
        <taxon>Collybia</taxon>
    </lineage>
</organism>
<dbReference type="Proteomes" id="UP000807353">
    <property type="component" value="Unassembled WGS sequence"/>
</dbReference>
<feature type="compositionally biased region" description="Polar residues" evidence="1">
    <location>
        <begin position="780"/>
        <end position="795"/>
    </location>
</feature>
<feature type="compositionally biased region" description="Basic and acidic residues" evidence="1">
    <location>
        <begin position="352"/>
        <end position="363"/>
    </location>
</feature>
<dbReference type="AlphaFoldDB" id="A0A9P5XV63"/>
<accession>A0A9P5XV63</accession>
<dbReference type="PANTHER" id="PTHR31962:SF6">
    <property type="entry name" value="EISOSOME COMPONENT PIL1-DOMAIN-CONTAINING PROTEIN"/>
    <property type="match status" value="1"/>
</dbReference>
<feature type="compositionally biased region" description="Polar residues" evidence="1">
    <location>
        <begin position="807"/>
        <end position="820"/>
    </location>
</feature>
<evidence type="ECO:0008006" key="4">
    <source>
        <dbReference type="Google" id="ProtNLM"/>
    </source>
</evidence>